<dbReference type="GO" id="GO:0070858">
    <property type="term" value="P:negative regulation of bile acid biosynthetic process"/>
    <property type="evidence" value="ECO:0007669"/>
    <property type="project" value="Ensembl"/>
</dbReference>
<evidence type="ECO:0000256" key="3">
    <source>
        <dbReference type="RuleBase" id="RU049442"/>
    </source>
</evidence>
<dbReference type="GeneID" id="103751507"/>
<feature type="chain" id="PRO_5034249513" description="Fibroblast growth factor" evidence="3">
    <location>
        <begin position="26"/>
        <end position="221"/>
    </location>
</feature>
<evidence type="ECO:0000313" key="5">
    <source>
        <dbReference type="Proteomes" id="UP000694381"/>
    </source>
</evidence>
<dbReference type="GO" id="GO:0009617">
    <property type="term" value="P:response to bacterium"/>
    <property type="evidence" value="ECO:0007669"/>
    <property type="project" value="Ensembl"/>
</dbReference>
<dbReference type="GO" id="GO:0008284">
    <property type="term" value="P:positive regulation of cell population proliferation"/>
    <property type="evidence" value="ECO:0007669"/>
    <property type="project" value="Ensembl"/>
</dbReference>
<comment type="similarity">
    <text evidence="1 3">Belongs to the heparin-binding growth factors family.</text>
</comment>
<dbReference type="OMA" id="GPHVYYG"/>
<dbReference type="GO" id="GO:0008543">
    <property type="term" value="P:fibroblast growth factor receptor signaling pathway"/>
    <property type="evidence" value="ECO:0007669"/>
    <property type="project" value="Ensembl"/>
</dbReference>
<dbReference type="GO" id="GO:0046330">
    <property type="term" value="P:positive regulation of JNK cascade"/>
    <property type="evidence" value="ECO:0007669"/>
    <property type="project" value="Ensembl"/>
</dbReference>
<sequence>MWRARRGCAVARALVLATLWLAVSGRPLARRPRALSDQGPHLHYGWDQPIRLRHLYAAGPYGVSNCFLRIRSDGAVDCEEGQSQRSLLEIRAVALETVAIKDVSSVRYLCMSEDGKIQGLVRYSEEDCAFKEEINYSGYNVYRSSKHHLPVALSGAKPRQQFTNKSLLRPSYFLPMLPQTSEETREQLESEMLSLPLETDSMDPFRMVDDVGLVKSPSFQK</sequence>
<organism evidence="4 5">
    <name type="scientific">Nannospalax galili</name>
    <name type="common">Northern Israeli blind subterranean mole rat</name>
    <name type="synonym">Spalax galili</name>
    <dbReference type="NCBI Taxonomy" id="1026970"/>
    <lineage>
        <taxon>Eukaryota</taxon>
        <taxon>Metazoa</taxon>
        <taxon>Chordata</taxon>
        <taxon>Craniata</taxon>
        <taxon>Vertebrata</taxon>
        <taxon>Euteleostomi</taxon>
        <taxon>Mammalia</taxon>
        <taxon>Eutheria</taxon>
        <taxon>Euarchontoglires</taxon>
        <taxon>Glires</taxon>
        <taxon>Rodentia</taxon>
        <taxon>Myomorpha</taxon>
        <taxon>Muroidea</taxon>
        <taxon>Spalacidae</taxon>
        <taxon>Spalacinae</taxon>
        <taxon>Nannospalax</taxon>
    </lineage>
</organism>
<dbReference type="InterPro" id="IPR008996">
    <property type="entry name" value="IL1/FGF"/>
</dbReference>
<evidence type="ECO:0000313" key="4">
    <source>
        <dbReference type="Ensembl" id="ENSNGAP00000002387.1"/>
    </source>
</evidence>
<protein>
    <recommendedName>
        <fullName evidence="3">Fibroblast growth factor</fullName>
        <shortName evidence="3">FGF</shortName>
    </recommendedName>
</protein>
<dbReference type="PIRSF" id="PIRSF037961">
    <property type="entry name" value="FGF-19_FGF-21"/>
    <property type="match status" value="1"/>
</dbReference>
<reference evidence="4" key="1">
    <citation type="submission" date="2025-08" db="UniProtKB">
        <authorList>
            <consortium name="Ensembl"/>
        </authorList>
    </citation>
    <scope>IDENTIFICATION</scope>
</reference>
<dbReference type="GO" id="GO:0001755">
    <property type="term" value="P:neural crest cell migration"/>
    <property type="evidence" value="ECO:0007669"/>
    <property type="project" value="Ensembl"/>
</dbReference>
<dbReference type="SMART" id="SM00442">
    <property type="entry name" value="FGF"/>
    <property type="match status" value="1"/>
</dbReference>
<dbReference type="AlphaFoldDB" id="A0A8C6QDI1"/>
<evidence type="ECO:0000256" key="2">
    <source>
        <dbReference type="PIRSR" id="PIRSR037961-50"/>
    </source>
</evidence>
<dbReference type="Proteomes" id="UP000694381">
    <property type="component" value="Unassembled WGS sequence"/>
</dbReference>
<dbReference type="CTD" id="9965"/>
<dbReference type="GO" id="GO:0005576">
    <property type="term" value="C:extracellular region"/>
    <property type="evidence" value="ECO:0007669"/>
    <property type="project" value="InterPro"/>
</dbReference>
<dbReference type="GO" id="GO:0010629">
    <property type="term" value="P:negative regulation of gene expression"/>
    <property type="evidence" value="ECO:0007669"/>
    <property type="project" value="Ensembl"/>
</dbReference>
<dbReference type="PANTHER" id="PTHR11486">
    <property type="entry name" value="FIBROBLAST GROWTH FACTOR"/>
    <property type="match status" value="1"/>
</dbReference>
<dbReference type="Ensembl" id="ENSNGAT00000002714.1">
    <property type="protein sequence ID" value="ENSNGAP00000002387.1"/>
    <property type="gene ID" value="ENSNGAG00000002055.1"/>
</dbReference>
<dbReference type="PRINTS" id="PR00262">
    <property type="entry name" value="IL1HBGF"/>
</dbReference>
<dbReference type="Pfam" id="PF00167">
    <property type="entry name" value="FGF"/>
    <property type="match status" value="1"/>
</dbReference>
<dbReference type="GeneTree" id="ENSGT00940000160601"/>
<dbReference type="InterPro" id="IPR002209">
    <property type="entry name" value="Fibroblast_GF_fam"/>
</dbReference>
<dbReference type="Gene3D" id="2.80.10.50">
    <property type="match status" value="1"/>
</dbReference>
<keyword evidence="5" id="KW-1185">Reference proteome</keyword>
<dbReference type="InterPro" id="IPR035444">
    <property type="entry name" value="FGF15/19/21"/>
</dbReference>
<keyword evidence="3" id="KW-0732">Signal</keyword>
<name>A0A8C6QDI1_NANGA</name>
<dbReference type="GO" id="GO:0070374">
    <property type="term" value="P:positive regulation of ERK1 and ERK2 cascade"/>
    <property type="evidence" value="ECO:0007669"/>
    <property type="project" value="Ensembl"/>
</dbReference>
<dbReference type="PROSITE" id="PS00247">
    <property type="entry name" value="HBGF_FGF"/>
    <property type="match status" value="1"/>
</dbReference>
<keyword evidence="2" id="KW-1015">Disulfide bond</keyword>
<dbReference type="GO" id="GO:0046326">
    <property type="term" value="P:positive regulation of D-glucose import"/>
    <property type="evidence" value="ECO:0007669"/>
    <property type="project" value="Ensembl"/>
</dbReference>
<dbReference type="GO" id="GO:0005104">
    <property type="term" value="F:fibroblast growth factor receptor binding"/>
    <property type="evidence" value="ECO:0007669"/>
    <property type="project" value="Ensembl"/>
</dbReference>
<dbReference type="OrthoDB" id="9937370at2759"/>
<feature type="signal peptide" evidence="3">
    <location>
        <begin position="1"/>
        <end position="25"/>
    </location>
</feature>
<accession>A0A8C6QDI1</accession>
<dbReference type="KEGG" id="ngi:103751507"/>
<dbReference type="RefSeq" id="XP_008853204.1">
    <property type="nucleotide sequence ID" value="XM_008854982.2"/>
</dbReference>
<dbReference type="CDD" id="cd23331">
    <property type="entry name" value="beta-trefoil_FGF19"/>
    <property type="match status" value="1"/>
</dbReference>
<dbReference type="SUPFAM" id="SSF50353">
    <property type="entry name" value="Cytokine"/>
    <property type="match status" value="1"/>
</dbReference>
<dbReference type="GO" id="GO:0007507">
    <property type="term" value="P:heart development"/>
    <property type="evidence" value="ECO:0007669"/>
    <property type="project" value="Ensembl"/>
</dbReference>
<evidence type="ECO:0000256" key="1">
    <source>
        <dbReference type="ARBA" id="ARBA00007936"/>
    </source>
</evidence>
<proteinExistence type="inferred from homology"/>
<gene>
    <name evidence="4" type="primary">Fgf19</name>
</gene>
<feature type="disulfide bond" evidence="2">
    <location>
        <begin position="66"/>
        <end position="78"/>
    </location>
</feature>
<feature type="disulfide bond" evidence="2">
    <location>
        <begin position="110"/>
        <end position="128"/>
    </location>
</feature>
<dbReference type="GO" id="GO:0008083">
    <property type="term" value="F:growth factor activity"/>
    <property type="evidence" value="ECO:0007669"/>
    <property type="project" value="InterPro"/>
</dbReference>
<reference evidence="4" key="2">
    <citation type="submission" date="2025-09" db="UniProtKB">
        <authorList>
            <consortium name="Ensembl"/>
        </authorList>
    </citation>
    <scope>IDENTIFICATION</scope>
</reference>